<comment type="catalytic activity">
    <reaction evidence="9">
        <text>a 5'-end NAD(+)-phospho-ribonucleoside in mRNA + H2O = a 5'-end phospho-adenosine-phospho-ribonucleoside in mRNA + beta-nicotinamide D-ribonucleotide + 2 H(+)</text>
        <dbReference type="Rhea" id="RHEA:60876"/>
        <dbReference type="Rhea" id="RHEA-COMP:15698"/>
        <dbReference type="Rhea" id="RHEA-COMP:15719"/>
        <dbReference type="ChEBI" id="CHEBI:14649"/>
        <dbReference type="ChEBI" id="CHEBI:15377"/>
        <dbReference type="ChEBI" id="CHEBI:15378"/>
        <dbReference type="ChEBI" id="CHEBI:144029"/>
        <dbReference type="ChEBI" id="CHEBI:144051"/>
    </reaction>
    <physiologicalReaction direction="left-to-right" evidence="9">
        <dbReference type="Rhea" id="RHEA:60877"/>
    </physiologicalReaction>
</comment>
<evidence type="ECO:0000259" key="10">
    <source>
        <dbReference type="PROSITE" id="PS51462"/>
    </source>
</evidence>
<keyword evidence="8" id="KW-0520">NAD</keyword>
<dbReference type="InterPro" id="IPR015797">
    <property type="entry name" value="NUDIX_hydrolase-like_dom_sf"/>
</dbReference>
<keyword evidence="7" id="KW-0460">Magnesium</keyword>
<dbReference type="PROSITE" id="PS51462">
    <property type="entry name" value="NUDIX"/>
    <property type="match status" value="1"/>
</dbReference>
<dbReference type="InterPro" id="IPR015376">
    <property type="entry name" value="Znr_NADH_PPase"/>
</dbReference>
<dbReference type="GO" id="GO:0019677">
    <property type="term" value="P:NAD+ catabolic process"/>
    <property type="evidence" value="ECO:0007669"/>
    <property type="project" value="TreeGrafter"/>
</dbReference>
<evidence type="ECO:0000256" key="9">
    <source>
        <dbReference type="ARBA" id="ARBA00023679"/>
    </source>
</evidence>
<dbReference type="Pfam" id="PF09297">
    <property type="entry name" value="Zn_ribbon_NUD"/>
    <property type="match status" value="1"/>
</dbReference>
<dbReference type="InterPro" id="IPR015375">
    <property type="entry name" value="NADH_PPase-like_N"/>
</dbReference>
<dbReference type="Gene3D" id="3.90.79.20">
    <property type="match status" value="1"/>
</dbReference>
<comment type="similarity">
    <text evidence="3">Belongs to the Nudix hydrolase family. NudC subfamily.</text>
</comment>
<feature type="domain" description="Nudix hydrolase" evidence="10">
    <location>
        <begin position="196"/>
        <end position="327"/>
    </location>
</feature>
<evidence type="ECO:0000313" key="11">
    <source>
        <dbReference type="EMBL" id="XDI06995.1"/>
    </source>
</evidence>
<evidence type="ECO:0000256" key="1">
    <source>
        <dbReference type="ARBA" id="ARBA00001946"/>
    </source>
</evidence>
<dbReference type="InterPro" id="IPR049734">
    <property type="entry name" value="NudC-like_C"/>
</dbReference>
<dbReference type="GO" id="GO:0046872">
    <property type="term" value="F:metal ion binding"/>
    <property type="evidence" value="ECO:0007669"/>
    <property type="project" value="UniProtKB-KW"/>
</dbReference>
<gene>
    <name evidence="11" type="primary">nudC</name>
    <name evidence="11" type="ORF">ABFY20_07815</name>
</gene>
<dbReference type="EMBL" id="CP162511">
    <property type="protein sequence ID" value="XDI06995.1"/>
    <property type="molecule type" value="Genomic_DNA"/>
</dbReference>
<comment type="cofactor">
    <cofactor evidence="1">
        <name>Mg(2+)</name>
        <dbReference type="ChEBI" id="CHEBI:18420"/>
    </cofactor>
</comment>
<dbReference type="SUPFAM" id="SSF55811">
    <property type="entry name" value="Nudix"/>
    <property type="match status" value="1"/>
</dbReference>
<dbReference type="CDD" id="cd03429">
    <property type="entry name" value="NUDIX_NADH_pyrophosphatase_Nudt13"/>
    <property type="match status" value="1"/>
</dbReference>
<dbReference type="Pfam" id="PF00293">
    <property type="entry name" value="NUDIX"/>
    <property type="match status" value="1"/>
</dbReference>
<dbReference type="PANTHER" id="PTHR42904:SF6">
    <property type="entry name" value="NAD-CAPPED RNA HYDROLASE NUDT12"/>
    <property type="match status" value="1"/>
</dbReference>
<dbReference type="GO" id="GO:0035529">
    <property type="term" value="F:NADH pyrophosphatase activity"/>
    <property type="evidence" value="ECO:0007669"/>
    <property type="project" value="TreeGrafter"/>
</dbReference>
<evidence type="ECO:0000256" key="5">
    <source>
        <dbReference type="ARBA" id="ARBA00022723"/>
    </source>
</evidence>
<dbReference type="RefSeq" id="WP_368499371.1">
    <property type="nucleotide sequence ID" value="NZ_CP162511.1"/>
</dbReference>
<dbReference type="InterPro" id="IPR000086">
    <property type="entry name" value="NUDIX_hydrolase_dom"/>
</dbReference>
<evidence type="ECO:0000256" key="6">
    <source>
        <dbReference type="ARBA" id="ARBA00022801"/>
    </source>
</evidence>
<comment type="cofactor">
    <cofactor evidence="2">
        <name>Zn(2+)</name>
        <dbReference type="ChEBI" id="CHEBI:29105"/>
    </cofactor>
</comment>
<evidence type="ECO:0000256" key="3">
    <source>
        <dbReference type="ARBA" id="ARBA00009595"/>
    </source>
</evidence>
<evidence type="ECO:0000256" key="8">
    <source>
        <dbReference type="ARBA" id="ARBA00023027"/>
    </source>
</evidence>
<dbReference type="GO" id="GO:0005829">
    <property type="term" value="C:cytosol"/>
    <property type="evidence" value="ECO:0007669"/>
    <property type="project" value="TreeGrafter"/>
</dbReference>
<evidence type="ECO:0000256" key="2">
    <source>
        <dbReference type="ARBA" id="ARBA00001947"/>
    </source>
</evidence>
<dbReference type="Gene3D" id="3.90.79.10">
    <property type="entry name" value="Nucleoside Triphosphate Pyrophosphohydrolase"/>
    <property type="match status" value="1"/>
</dbReference>
<name>A0AB39BLM1_9MICO</name>
<sequence length="340" mass="36723">MSRAFQASLPLARHGVDRDHATRSDPAALDALWASAEARVLLLHRGRALAATGSNPVGWDGFGSAPEVPVRPVIALTEPRLMAEAVRAAEGDSAPVRLYLGRVTAGSAELPEGSPLFALALDDLLAESYPAPAEWLDLRMVAADLDDVGAGVFTEALAMANWHATHRFCPRCGSSTTVEAGGWVRRCTKEDIELFPRTDAAVIVGIVDADDRLLLGSNALWENNRFSLLAGFVEPGESLESAAVREIGEESGVVIDDPEYVGSQPWPFPASLMVGFMARVSADHEAELRPDGDEILELRWFTRDEIADPRSDVLLPGRSSIARAIVERWFGGPLPERERA</sequence>
<reference evidence="11" key="1">
    <citation type="submission" date="2024-05" db="EMBL/GenBank/DDBJ databases">
        <title>Herbiconiux sp. A18JL235.</title>
        <authorList>
            <person name="Zhang G."/>
        </authorList>
    </citation>
    <scope>NUCLEOTIDE SEQUENCE</scope>
    <source>
        <strain evidence="11">A18JL235</strain>
    </source>
</reference>
<keyword evidence="5" id="KW-0479">Metal-binding</keyword>
<dbReference type="InterPro" id="IPR020084">
    <property type="entry name" value="NUDIX_hydrolase_CS"/>
</dbReference>
<keyword evidence="6 11" id="KW-0378">Hydrolase</keyword>
<dbReference type="NCBIfam" id="NF001299">
    <property type="entry name" value="PRK00241.1"/>
    <property type="match status" value="1"/>
</dbReference>
<proteinExistence type="inferred from homology"/>
<dbReference type="PANTHER" id="PTHR42904">
    <property type="entry name" value="NUDIX HYDROLASE, NUDC SUBFAMILY"/>
    <property type="match status" value="1"/>
</dbReference>
<evidence type="ECO:0000256" key="7">
    <source>
        <dbReference type="ARBA" id="ARBA00022842"/>
    </source>
</evidence>
<accession>A0AB39BLM1</accession>
<dbReference type="GO" id="GO:0006742">
    <property type="term" value="P:NADP+ catabolic process"/>
    <property type="evidence" value="ECO:0007669"/>
    <property type="project" value="TreeGrafter"/>
</dbReference>
<dbReference type="EC" id="3.6.1.22" evidence="4"/>
<dbReference type="Pfam" id="PF09296">
    <property type="entry name" value="NUDIX-like"/>
    <property type="match status" value="1"/>
</dbReference>
<dbReference type="AlphaFoldDB" id="A0AB39BLM1"/>
<protein>
    <recommendedName>
        <fullName evidence="4">NAD(+) diphosphatase</fullName>
        <ecNumber evidence="4">3.6.1.22</ecNumber>
    </recommendedName>
</protein>
<organism evidence="11">
    <name type="scientific">Herbiconiux sp. A18JL235</name>
    <dbReference type="NCBI Taxonomy" id="3152363"/>
    <lineage>
        <taxon>Bacteria</taxon>
        <taxon>Bacillati</taxon>
        <taxon>Actinomycetota</taxon>
        <taxon>Actinomycetes</taxon>
        <taxon>Micrococcales</taxon>
        <taxon>Microbacteriaceae</taxon>
        <taxon>Herbiconiux</taxon>
    </lineage>
</organism>
<dbReference type="PROSITE" id="PS00893">
    <property type="entry name" value="NUDIX_BOX"/>
    <property type="match status" value="1"/>
</dbReference>
<evidence type="ECO:0000256" key="4">
    <source>
        <dbReference type="ARBA" id="ARBA00012381"/>
    </source>
</evidence>
<dbReference type="InterPro" id="IPR050241">
    <property type="entry name" value="NAD-cap_RNA_hydrolase_NudC"/>
</dbReference>